<dbReference type="GO" id="GO:0031120">
    <property type="term" value="P:snRNA pseudouridine synthesis"/>
    <property type="evidence" value="ECO:0007669"/>
    <property type="project" value="UniProtKB-ARBA"/>
</dbReference>
<dbReference type="Proteomes" id="UP001150925">
    <property type="component" value="Unassembled WGS sequence"/>
</dbReference>
<dbReference type="GO" id="GO:0003723">
    <property type="term" value="F:RNA binding"/>
    <property type="evidence" value="ECO:0007669"/>
    <property type="project" value="InterPro"/>
</dbReference>
<dbReference type="PANTHER" id="PTHR11142:SF4">
    <property type="entry name" value="PSEUDOURIDYLATE SYNTHASE 1 HOMOLOG"/>
    <property type="match status" value="1"/>
</dbReference>
<protein>
    <recommendedName>
        <fullName evidence="11">tRNA pseudouridine synthase 1</fullName>
    </recommendedName>
    <alternativeName>
        <fullName evidence="12">tRNA pseudouridylate synthase 1</fullName>
    </alternativeName>
    <alternativeName>
        <fullName evidence="13">tRNA-uridine isomerase 1</fullName>
    </alternativeName>
</protein>
<dbReference type="Pfam" id="PF01416">
    <property type="entry name" value="PseudoU_synth_1"/>
    <property type="match status" value="1"/>
</dbReference>
<evidence type="ECO:0000256" key="10">
    <source>
        <dbReference type="ARBA" id="ARBA00053072"/>
    </source>
</evidence>
<keyword evidence="19" id="KW-1185">Reference proteome</keyword>
<dbReference type="InterPro" id="IPR020103">
    <property type="entry name" value="PsdUridine_synth_cat_dom_sf"/>
</dbReference>
<comment type="subcellular location">
    <subcellularLocation>
        <location evidence="3">Nucleus</location>
    </subcellularLocation>
</comment>
<dbReference type="GO" id="GO:0006397">
    <property type="term" value="P:mRNA processing"/>
    <property type="evidence" value="ECO:0007669"/>
    <property type="project" value="UniProtKB-KW"/>
</dbReference>
<evidence type="ECO:0000256" key="3">
    <source>
        <dbReference type="ARBA" id="ARBA00004123"/>
    </source>
</evidence>
<dbReference type="CDD" id="cd02568">
    <property type="entry name" value="PseudoU_synth_PUS1_PUS2"/>
    <property type="match status" value="1"/>
</dbReference>
<dbReference type="GO" id="GO:0009982">
    <property type="term" value="F:pseudouridine synthase activity"/>
    <property type="evidence" value="ECO:0007669"/>
    <property type="project" value="InterPro"/>
</dbReference>
<evidence type="ECO:0000256" key="2">
    <source>
        <dbReference type="ARBA" id="ARBA00001832"/>
    </source>
</evidence>
<evidence type="ECO:0000256" key="7">
    <source>
        <dbReference type="ARBA" id="ARBA00023235"/>
    </source>
</evidence>
<dbReference type="FunFam" id="3.30.70.580:FF:000002">
    <property type="entry name" value="tRNA pseudouridine synthase"/>
    <property type="match status" value="1"/>
</dbReference>
<evidence type="ECO:0000256" key="4">
    <source>
        <dbReference type="ARBA" id="ARBA00009375"/>
    </source>
</evidence>
<proteinExistence type="inferred from homology"/>
<evidence type="ECO:0000313" key="18">
    <source>
        <dbReference type="EMBL" id="KAJ1968556.1"/>
    </source>
</evidence>
<evidence type="ECO:0000259" key="17">
    <source>
        <dbReference type="Pfam" id="PF01416"/>
    </source>
</evidence>
<keyword evidence="8" id="KW-0539">Nucleus</keyword>
<dbReference type="PANTHER" id="PTHR11142">
    <property type="entry name" value="PSEUDOURIDYLATE SYNTHASE"/>
    <property type="match status" value="1"/>
</dbReference>
<dbReference type="FunFam" id="3.30.70.660:FF:000002">
    <property type="entry name" value="tRNA pseudouridine synthase"/>
    <property type="match status" value="1"/>
</dbReference>
<keyword evidence="7" id="KW-0413">Isomerase</keyword>
<evidence type="ECO:0000256" key="5">
    <source>
        <dbReference type="ARBA" id="ARBA00022664"/>
    </source>
</evidence>
<comment type="caution">
    <text evidence="18">The sequence shown here is derived from an EMBL/GenBank/DDBJ whole genome shotgun (WGS) entry which is preliminary data.</text>
</comment>
<evidence type="ECO:0000256" key="11">
    <source>
        <dbReference type="ARBA" id="ARBA00073968"/>
    </source>
</evidence>
<dbReference type="InterPro" id="IPR020097">
    <property type="entry name" value="PsdUridine_synth_TruA_a/b_dom"/>
</dbReference>
<evidence type="ECO:0000256" key="6">
    <source>
        <dbReference type="ARBA" id="ARBA00022694"/>
    </source>
</evidence>
<evidence type="ECO:0000256" key="16">
    <source>
        <dbReference type="SAM" id="MobiDB-lite"/>
    </source>
</evidence>
<dbReference type="AlphaFoldDB" id="A0A9W8AZ12"/>
<feature type="domain" description="Pseudouridine synthase I TruA alpha/beta" evidence="17">
    <location>
        <begin position="327"/>
        <end position="430"/>
    </location>
</feature>
<dbReference type="Gene3D" id="3.30.70.660">
    <property type="entry name" value="Pseudouridine synthase I, catalytic domain, C-terminal subdomain"/>
    <property type="match status" value="1"/>
</dbReference>
<dbReference type="SUPFAM" id="SSF55120">
    <property type="entry name" value="Pseudouridine synthase"/>
    <property type="match status" value="1"/>
</dbReference>
<gene>
    <name evidence="18" type="primary">PUS1</name>
    <name evidence="18" type="ORF">IWQ62_001175</name>
</gene>
<dbReference type="EMBL" id="JANBPY010000165">
    <property type="protein sequence ID" value="KAJ1968556.1"/>
    <property type="molecule type" value="Genomic_DNA"/>
</dbReference>
<evidence type="ECO:0000256" key="12">
    <source>
        <dbReference type="ARBA" id="ARBA00079072"/>
    </source>
</evidence>
<comment type="catalytic activity">
    <reaction evidence="2">
        <text>uridine in snRNA = pseudouridine in snRNA</text>
        <dbReference type="Rhea" id="RHEA:51124"/>
        <dbReference type="Rhea" id="RHEA-COMP:12891"/>
        <dbReference type="Rhea" id="RHEA-COMP:12892"/>
        <dbReference type="ChEBI" id="CHEBI:65314"/>
        <dbReference type="ChEBI" id="CHEBI:65315"/>
    </reaction>
</comment>
<feature type="compositionally biased region" description="Low complexity" evidence="16">
    <location>
        <begin position="133"/>
        <end position="148"/>
    </location>
</feature>
<dbReference type="InterPro" id="IPR020094">
    <property type="entry name" value="TruA/RsuA/RluB/E/F_N"/>
</dbReference>
<feature type="compositionally biased region" description="Polar residues" evidence="16">
    <location>
        <begin position="76"/>
        <end position="100"/>
    </location>
</feature>
<keyword evidence="6" id="KW-0819">tRNA processing</keyword>
<dbReference type="GO" id="GO:1990481">
    <property type="term" value="P:mRNA pseudouridine synthesis"/>
    <property type="evidence" value="ECO:0007669"/>
    <property type="project" value="TreeGrafter"/>
</dbReference>
<dbReference type="GO" id="GO:0031119">
    <property type="term" value="P:tRNA pseudouridine synthesis"/>
    <property type="evidence" value="ECO:0007669"/>
    <property type="project" value="InterPro"/>
</dbReference>
<dbReference type="NCBIfam" id="TIGR00071">
    <property type="entry name" value="hisT_truA"/>
    <property type="match status" value="1"/>
</dbReference>
<evidence type="ECO:0000313" key="19">
    <source>
        <dbReference type="Proteomes" id="UP001150925"/>
    </source>
</evidence>
<evidence type="ECO:0000256" key="15">
    <source>
        <dbReference type="PIRSR" id="PIRSR641708-2"/>
    </source>
</evidence>
<dbReference type="InterPro" id="IPR020095">
    <property type="entry name" value="PsdUridine_synth_TruA_C"/>
</dbReference>
<dbReference type="Gene3D" id="3.30.70.580">
    <property type="entry name" value="Pseudouridine synthase I, catalytic domain, N-terminal subdomain"/>
    <property type="match status" value="1"/>
</dbReference>
<comment type="similarity">
    <text evidence="4">Belongs to the tRNA pseudouridine synthase TruA family.</text>
</comment>
<dbReference type="InterPro" id="IPR041708">
    <property type="entry name" value="PUS1/PUS2-like"/>
</dbReference>
<sequence length="529" mass="58972">MPCFHPVGRPCIRISLFTRNFHFPNLRLVHRLDQYECRRQALFTLARVANMGATTSSPNISNAPKEAEPSAPVKDTVTSTAETPGNVENQPKGTATSTTESPKRVEKQPNKKRKVVATNRPVYGKSRLAHLGENSPSSAVSEESSAQEKGPRLPKRKVALLMGFCGTGYQGMQVNPGSKTIEGELFQALIKAGAVSQDNADDHKKVSLVRAARTDKGVHAAGQVVSLKMIIDIPDIVAKINQALPEQIRVWGYTRTVNSFNAKNLCDSRIYEYLLPTHVFLPPRPKPDVVSEHSAAQPLRSTPEEMAKRRAYRITPDVLNKVQQVLKLYEGTGNFHNYTIGKQFTDASATRRIFSFTSSEPKELQGTEWLSLKVHGQSFMMHQIRKMVGLMVLVVRSDLPQELIRKAMKADKINIPKAPGLGLLLEQVVYQAYNRKYGQENRGSISFTPYQTEIDAFKEKYIYSKLVEQELADDEFDAWLLFIEAHPEYFTSLISGDAPPEENQIVEANETSVAEVDGSSQTVDEKSTV</sequence>
<dbReference type="GO" id="GO:0005634">
    <property type="term" value="C:nucleus"/>
    <property type="evidence" value="ECO:0007669"/>
    <property type="project" value="UniProtKB-SubCell"/>
</dbReference>
<comment type="catalytic activity">
    <reaction evidence="1">
        <text>a uridine in mRNA = a pseudouridine in mRNA</text>
        <dbReference type="Rhea" id="RHEA:56644"/>
        <dbReference type="Rhea" id="RHEA-COMP:14658"/>
        <dbReference type="Rhea" id="RHEA-COMP:14659"/>
        <dbReference type="ChEBI" id="CHEBI:65314"/>
        <dbReference type="ChEBI" id="CHEBI:65315"/>
    </reaction>
</comment>
<feature type="active site" description="Nucleophile" evidence="14">
    <location>
        <position position="215"/>
    </location>
</feature>
<feature type="binding site" evidence="15">
    <location>
        <position position="271"/>
    </location>
    <ligand>
        <name>substrate</name>
    </ligand>
</feature>
<evidence type="ECO:0000256" key="13">
    <source>
        <dbReference type="ARBA" id="ARBA00080858"/>
    </source>
</evidence>
<evidence type="ECO:0000256" key="14">
    <source>
        <dbReference type="PIRSR" id="PIRSR641708-1"/>
    </source>
</evidence>
<feature type="region of interest" description="Disordered" evidence="16">
    <location>
        <begin position="54"/>
        <end position="153"/>
    </location>
</feature>
<comment type="function">
    <text evidence="10">Formation of pseudouridine at positions 27 and 28 in the anticodon stem and loop of transfer RNAs; at positions 34 and 36 of intron-containing precursor tRNA(Ile) and at position 35 in the intron-containing tRNA(Tyr). Catalyzes pseudouridylation at position 44 in U2 snRNA. Also catalyzes pseudouridylation of mRNAs.</text>
</comment>
<keyword evidence="5" id="KW-0507">mRNA processing</keyword>
<evidence type="ECO:0000256" key="8">
    <source>
        <dbReference type="ARBA" id="ARBA00023242"/>
    </source>
</evidence>
<dbReference type="OrthoDB" id="10256309at2759"/>
<organism evidence="18 19">
    <name type="scientific">Dispira parvispora</name>
    <dbReference type="NCBI Taxonomy" id="1520584"/>
    <lineage>
        <taxon>Eukaryota</taxon>
        <taxon>Fungi</taxon>
        <taxon>Fungi incertae sedis</taxon>
        <taxon>Zoopagomycota</taxon>
        <taxon>Kickxellomycotina</taxon>
        <taxon>Dimargaritomycetes</taxon>
        <taxon>Dimargaritales</taxon>
        <taxon>Dimargaritaceae</taxon>
        <taxon>Dispira</taxon>
    </lineage>
</organism>
<evidence type="ECO:0000256" key="9">
    <source>
        <dbReference type="ARBA" id="ARBA00036943"/>
    </source>
</evidence>
<evidence type="ECO:0000256" key="1">
    <source>
        <dbReference type="ARBA" id="ARBA00001166"/>
    </source>
</evidence>
<dbReference type="InterPro" id="IPR001406">
    <property type="entry name" value="PsdUridine_synth_TruA"/>
</dbReference>
<comment type="catalytic activity">
    <reaction evidence="9">
        <text>a uridine in tRNA = a pseudouridine in tRNA</text>
        <dbReference type="Rhea" id="RHEA:54572"/>
        <dbReference type="Rhea" id="RHEA-COMP:13339"/>
        <dbReference type="Rhea" id="RHEA-COMP:13934"/>
        <dbReference type="ChEBI" id="CHEBI:65314"/>
        <dbReference type="ChEBI" id="CHEBI:65315"/>
    </reaction>
</comment>
<reference evidence="18" key="1">
    <citation type="submission" date="2022-07" db="EMBL/GenBank/DDBJ databases">
        <title>Phylogenomic reconstructions and comparative analyses of Kickxellomycotina fungi.</title>
        <authorList>
            <person name="Reynolds N.K."/>
            <person name="Stajich J.E."/>
            <person name="Barry K."/>
            <person name="Grigoriev I.V."/>
            <person name="Crous P."/>
            <person name="Smith M.E."/>
        </authorList>
    </citation>
    <scope>NUCLEOTIDE SEQUENCE</scope>
    <source>
        <strain evidence="18">RSA 1196</strain>
    </source>
</reference>
<name>A0A9W8AZ12_9FUNG</name>
<accession>A0A9W8AZ12</accession>